<proteinExistence type="predicted"/>
<dbReference type="RefSeq" id="WP_191188481.1">
    <property type="nucleotide sequence ID" value="NZ_JACWMY010000003.1"/>
</dbReference>
<protein>
    <submittedName>
        <fullName evidence="2">Prepilin-type N-terminal cleavage/methylation domain-containing protein</fullName>
    </submittedName>
</protein>
<sequence>MNNARLKAFTMLEITVTMAIVAIVITIIYTAYGIVSRSFASFRKNQEQVLEFVQLDKMIKRDFNRAGIIYVDNSRLVFMEGMVNVLYAFNDSSVIRNGGTIDTFKVVNKNVQFNFEHHPATESAWLAEKNKVDELLFDVSFKDNIIHYIYRKHYSAEDFLKDSTYAIH</sequence>
<evidence type="ECO:0000313" key="2">
    <source>
        <dbReference type="EMBL" id="MBD1363818.1"/>
    </source>
</evidence>
<dbReference type="InterPro" id="IPR012902">
    <property type="entry name" value="N_methyl_site"/>
</dbReference>
<reference evidence="2 3" key="1">
    <citation type="submission" date="2020-09" db="EMBL/GenBank/DDBJ databases">
        <title>Novel species of Mucilaginibacter isolated from a glacier on the Tibetan Plateau.</title>
        <authorList>
            <person name="Liu Q."/>
            <person name="Xin Y.-H."/>
        </authorList>
    </citation>
    <scope>NUCLEOTIDE SEQUENCE [LARGE SCALE GENOMIC DNA]</scope>
    <source>
        <strain evidence="2 3">ZT4R22</strain>
    </source>
</reference>
<name>A0ABR7WNB0_9SPHI</name>
<comment type="caution">
    <text evidence="2">The sequence shown here is derived from an EMBL/GenBank/DDBJ whole genome shotgun (WGS) entry which is preliminary data.</text>
</comment>
<dbReference type="EMBL" id="JACWMY010000003">
    <property type="protein sequence ID" value="MBD1363818.1"/>
    <property type="molecule type" value="Genomic_DNA"/>
</dbReference>
<organism evidence="2 3">
    <name type="scientific">Mucilaginibacter pankratovii</name>
    <dbReference type="NCBI Taxonomy" id="2772110"/>
    <lineage>
        <taxon>Bacteria</taxon>
        <taxon>Pseudomonadati</taxon>
        <taxon>Bacteroidota</taxon>
        <taxon>Sphingobacteriia</taxon>
        <taxon>Sphingobacteriales</taxon>
        <taxon>Sphingobacteriaceae</taxon>
        <taxon>Mucilaginibacter</taxon>
    </lineage>
</organism>
<evidence type="ECO:0000256" key="1">
    <source>
        <dbReference type="SAM" id="Phobius"/>
    </source>
</evidence>
<keyword evidence="1" id="KW-0812">Transmembrane</keyword>
<dbReference type="Proteomes" id="UP000606600">
    <property type="component" value="Unassembled WGS sequence"/>
</dbReference>
<accession>A0ABR7WNB0</accession>
<keyword evidence="1" id="KW-1133">Transmembrane helix</keyword>
<gene>
    <name evidence="2" type="ORF">IDJ77_08340</name>
</gene>
<feature type="transmembrane region" description="Helical" evidence="1">
    <location>
        <begin position="12"/>
        <end position="35"/>
    </location>
</feature>
<keyword evidence="3" id="KW-1185">Reference proteome</keyword>
<keyword evidence="1" id="KW-0472">Membrane</keyword>
<evidence type="ECO:0000313" key="3">
    <source>
        <dbReference type="Proteomes" id="UP000606600"/>
    </source>
</evidence>
<dbReference type="NCBIfam" id="TIGR02532">
    <property type="entry name" value="IV_pilin_GFxxxE"/>
    <property type="match status" value="1"/>
</dbReference>